<sequence length="56" mass="6348">MPDGRVPLVGLDRELSAEALFRYQALRGGASYQALPERSPAHVRRVEIEREIEGER</sequence>
<dbReference type="EMBL" id="JAEKNR010000207">
    <property type="protein sequence ID" value="MBJ7600450.1"/>
    <property type="molecule type" value="Genomic_DNA"/>
</dbReference>
<reference evidence="1" key="1">
    <citation type="submission" date="2020-10" db="EMBL/GenBank/DDBJ databases">
        <title>Ca. Dormibacterota MAGs.</title>
        <authorList>
            <person name="Montgomery K."/>
        </authorList>
    </citation>
    <scope>NUCLEOTIDE SEQUENCE [LARGE SCALE GENOMIC DNA]</scope>
    <source>
        <strain evidence="1">SC8812_S17_10</strain>
    </source>
</reference>
<proteinExistence type="predicted"/>
<dbReference type="RefSeq" id="WP_338204284.1">
    <property type="nucleotide sequence ID" value="NZ_JAEKNR010000207.1"/>
</dbReference>
<name>A0A934KE30_9BACT</name>
<evidence type="ECO:0000313" key="2">
    <source>
        <dbReference type="Proteomes" id="UP000612893"/>
    </source>
</evidence>
<keyword evidence="2" id="KW-1185">Reference proteome</keyword>
<comment type="caution">
    <text evidence="1">The sequence shown here is derived from an EMBL/GenBank/DDBJ whole genome shotgun (WGS) entry which is preliminary data.</text>
</comment>
<organism evidence="1 2">
    <name type="scientific">Candidatus Nephthysia bennettiae</name>
    <dbReference type="NCBI Taxonomy" id="3127016"/>
    <lineage>
        <taxon>Bacteria</taxon>
        <taxon>Bacillati</taxon>
        <taxon>Candidatus Dormiibacterota</taxon>
        <taxon>Candidatus Dormibacteria</taxon>
        <taxon>Candidatus Dormibacterales</taxon>
        <taxon>Candidatus Dormibacteraceae</taxon>
        <taxon>Candidatus Nephthysia</taxon>
    </lineage>
</organism>
<dbReference type="Proteomes" id="UP000612893">
    <property type="component" value="Unassembled WGS sequence"/>
</dbReference>
<evidence type="ECO:0000313" key="1">
    <source>
        <dbReference type="EMBL" id="MBJ7600450.1"/>
    </source>
</evidence>
<accession>A0A934KE30</accession>
<dbReference type="AlphaFoldDB" id="A0A934KE30"/>
<gene>
    <name evidence="1" type="ORF">JF922_20560</name>
</gene>
<protein>
    <submittedName>
        <fullName evidence="1">Uncharacterized protein</fullName>
    </submittedName>
</protein>